<evidence type="ECO:0000313" key="2">
    <source>
        <dbReference type="EMBL" id="CAB4189732.1"/>
    </source>
</evidence>
<dbReference type="EMBL" id="LR796933">
    <property type="protein sequence ID" value="CAB4176011.1"/>
    <property type="molecule type" value="Genomic_DNA"/>
</dbReference>
<dbReference type="EMBL" id="LR797139">
    <property type="protein sequence ID" value="CAB4189732.1"/>
    <property type="molecule type" value="Genomic_DNA"/>
</dbReference>
<name>A0A6J5R126_9CAUD</name>
<reference evidence="2" key="1">
    <citation type="submission" date="2020-05" db="EMBL/GenBank/DDBJ databases">
        <authorList>
            <person name="Chiriac C."/>
            <person name="Salcher M."/>
            <person name="Ghai R."/>
            <person name="Kavagutti S V."/>
        </authorList>
    </citation>
    <scope>NUCLEOTIDE SEQUENCE</scope>
</reference>
<evidence type="ECO:0000313" key="3">
    <source>
        <dbReference type="EMBL" id="CAB4194051.1"/>
    </source>
</evidence>
<proteinExistence type="predicted"/>
<sequence>MTEYVIVSERVGKPGAPFDPPEGVNVAALLEHGFITIKKTDKKVEAQNGN</sequence>
<evidence type="ECO:0000313" key="1">
    <source>
        <dbReference type="EMBL" id="CAB4176011.1"/>
    </source>
</evidence>
<organism evidence="2">
    <name type="scientific">uncultured Caudovirales phage</name>
    <dbReference type="NCBI Taxonomy" id="2100421"/>
    <lineage>
        <taxon>Viruses</taxon>
        <taxon>Duplodnaviria</taxon>
        <taxon>Heunggongvirae</taxon>
        <taxon>Uroviricota</taxon>
        <taxon>Caudoviricetes</taxon>
        <taxon>Peduoviridae</taxon>
        <taxon>Maltschvirus</taxon>
        <taxon>Maltschvirus maltsch</taxon>
    </lineage>
</organism>
<dbReference type="EMBL" id="LR797200">
    <property type="protein sequence ID" value="CAB4194051.1"/>
    <property type="molecule type" value="Genomic_DNA"/>
</dbReference>
<accession>A0A6J5R126</accession>
<protein>
    <submittedName>
        <fullName evidence="2">Uncharacterized protein</fullName>
    </submittedName>
</protein>
<gene>
    <name evidence="2" type="ORF">UFOVP1208_18</name>
    <name evidence="3" type="ORF">UFOVP1263_6</name>
    <name evidence="1" type="ORF">UFOVP980_5</name>
</gene>